<organism evidence="1 2">
    <name type="scientific">Ectobacillus antri</name>
    <dbReference type="NCBI Taxonomy" id="2486280"/>
    <lineage>
        <taxon>Bacteria</taxon>
        <taxon>Bacillati</taxon>
        <taxon>Bacillota</taxon>
        <taxon>Bacilli</taxon>
        <taxon>Bacillales</taxon>
        <taxon>Bacillaceae</taxon>
        <taxon>Ectobacillus</taxon>
    </lineage>
</organism>
<gene>
    <name evidence="1" type="ORF">P6P90_04800</name>
</gene>
<evidence type="ECO:0000313" key="2">
    <source>
        <dbReference type="Proteomes" id="UP001218246"/>
    </source>
</evidence>
<comment type="caution">
    <text evidence="1">The sequence shown here is derived from an EMBL/GenBank/DDBJ whole genome shotgun (WGS) entry which is preliminary data.</text>
</comment>
<sequence length="41" mass="4478">MRKTTTKKKQPIIIKVTVINKPSKEAIINTAKILKALGTSA</sequence>
<dbReference type="EMBL" id="JARULN010000002">
    <property type="protein sequence ID" value="MDG5753314.1"/>
    <property type="molecule type" value="Genomic_DNA"/>
</dbReference>
<accession>A0ABT6H1M9</accession>
<name>A0ABT6H1M9_9BACI</name>
<dbReference type="Proteomes" id="UP001218246">
    <property type="component" value="Unassembled WGS sequence"/>
</dbReference>
<keyword evidence="2" id="KW-1185">Reference proteome</keyword>
<protein>
    <submittedName>
        <fullName evidence="1">Uncharacterized protein</fullName>
    </submittedName>
</protein>
<reference evidence="1 2" key="1">
    <citation type="submission" date="2023-04" db="EMBL/GenBank/DDBJ databases">
        <title>Ectobacillus antri isolated from activated sludge.</title>
        <authorList>
            <person name="Yan P."/>
            <person name="Liu X."/>
        </authorList>
    </citation>
    <scope>NUCLEOTIDE SEQUENCE [LARGE SCALE GENOMIC DNA]</scope>
    <source>
        <strain evidence="1 2">C18H</strain>
    </source>
</reference>
<dbReference type="RefSeq" id="WP_278017839.1">
    <property type="nucleotide sequence ID" value="NZ_JARRRY010000001.1"/>
</dbReference>
<evidence type="ECO:0000313" key="1">
    <source>
        <dbReference type="EMBL" id="MDG5753314.1"/>
    </source>
</evidence>
<proteinExistence type="predicted"/>